<dbReference type="PANTHER" id="PTHR19854:SF1">
    <property type="entry name" value="GUANINE NUCLEOTIDE-BINDING PROTEIN SUBUNIT BETA-LIKE PROTEIN 1"/>
    <property type="match status" value="1"/>
</dbReference>
<reference evidence="4" key="2">
    <citation type="journal article" date="2007" name="Science">
        <title>Draft genome sequence of the sexually transmitted pathogen Trichomonas vaginalis.</title>
        <authorList>
            <person name="Carlton J.M."/>
            <person name="Hirt R.P."/>
            <person name="Silva J.C."/>
            <person name="Delcher A.L."/>
            <person name="Schatz M."/>
            <person name="Zhao Q."/>
            <person name="Wortman J.R."/>
            <person name="Bidwell S.L."/>
            <person name="Alsmark U.C.M."/>
            <person name="Besteiro S."/>
            <person name="Sicheritz-Ponten T."/>
            <person name="Noel C.J."/>
            <person name="Dacks J.B."/>
            <person name="Foster P.G."/>
            <person name="Simillion C."/>
            <person name="Van de Peer Y."/>
            <person name="Miranda-Saavedra D."/>
            <person name="Barton G.J."/>
            <person name="Westrop G.D."/>
            <person name="Mueller S."/>
            <person name="Dessi D."/>
            <person name="Fiori P.L."/>
            <person name="Ren Q."/>
            <person name="Paulsen I."/>
            <person name="Zhang H."/>
            <person name="Bastida-Corcuera F.D."/>
            <person name="Simoes-Barbosa A."/>
            <person name="Brown M.T."/>
            <person name="Hayes R.D."/>
            <person name="Mukherjee M."/>
            <person name="Okumura C.Y."/>
            <person name="Schneider R."/>
            <person name="Smith A.J."/>
            <person name="Vanacova S."/>
            <person name="Villalvazo M."/>
            <person name="Haas B.J."/>
            <person name="Pertea M."/>
            <person name="Feldblyum T.V."/>
            <person name="Utterback T.R."/>
            <person name="Shu C.L."/>
            <person name="Osoegawa K."/>
            <person name="de Jong P.J."/>
            <person name="Hrdy I."/>
            <person name="Horvathova L."/>
            <person name="Zubacova Z."/>
            <person name="Dolezal P."/>
            <person name="Malik S.B."/>
            <person name="Logsdon J.M. Jr."/>
            <person name="Henze K."/>
            <person name="Gupta A."/>
            <person name="Wang C.C."/>
            <person name="Dunne R.L."/>
            <person name="Upcroft J.A."/>
            <person name="Upcroft P."/>
            <person name="White O."/>
            <person name="Salzberg S.L."/>
            <person name="Tang P."/>
            <person name="Chiu C.-H."/>
            <person name="Lee Y.-S."/>
            <person name="Embley T.M."/>
            <person name="Coombs G.H."/>
            <person name="Mottram J.C."/>
            <person name="Tachezy J."/>
            <person name="Fraser-Liggett C.M."/>
            <person name="Johnson P.J."/>
        </authorList>
    </citation>
    <scope>NUCLEOTIDE SEQUENCE [LARGE SCALE GENOMIC DNA]</scope>
    <source>
        <strain evidence="4">G3</strain>
    </source>
</reference>
<evidence type="ECO:0000313" key="5">
    <source>
        <dbReference type="Proteomes" id="UP000001542"/>
    </source>
</evidence>
<organism evidence="4 5">
    <name type="scientific">Trichomonas vaginalis (strain ATCC PRA-98 / G3)</name>
    <dbReference type="NCBI Taxonomy" id="412133"/>
    <lineage>
        <taxon>Eukaryota</taxon>
        <taxon>Metamonada</taxon>
        <taxon>Parabasalia</taxon>
        <taxon>Trichomonadida</taxon>
        <taxon>Trichomonadidae</taxon>
        <taxon>Trichomonas</taxon>
    </lineage>
</organism>
<proteinExistence type="predicted"/>
<dbReference type="InterPro" id="IPR011047">
    <property type="entry name" value="Quinoprotein_ADH-like_sf"/>
</dbReference>
<dbReference type="PROSITE" id="PS50294">
    <property type="entry name" value="WD_REPEATS_REGION"/>
    <property type="match status" value="1"/>
</dbReference>
<dbReference type="InterPro" id="IPR001680">
    <property type="entry name" value="WD40_rpt"/>
</dbReference>
<dbReference type="InParanoid" id="A2DJG8"/>
<dbReference type="PANTHER" id="PTHR19854">
    <property type="entry name" value="TRANSDUCIN BETA-LIKE 3"/>
    <property type="match status" value="1"/>
</dbReference>
<dbReference type="SMART" id="SM00320">
    <property type="entry name" value="WD40"/>
    <property type="match status" value="4"/>
</dbReference>
<reference evidence="4" key="1">
    <citation type="submission" date="2006-10" db="EMBL/GenBank/DDBJ databases">
        <authorList>
            <person name="Amadeo P."/>
            <person name="Zhao Q."/>
            <person name="Wortman J."/>
            <person name="Fraser-Liggett C."/>
            <person name="Carlton J."/>
        </authorList>
    </citation>
    <scope>NUCLEOTIDE SEQUENCE</scope>
    <source>
        <strain evidence="4">G3</strain>
    </source>
</reference>
<accession>A2DJG8</accession>
<dbReference type="SMR" id="A2DJG8"/>
<keyword evidence="2" id="KW-0677">Repeat</keyword>
<dbReference type="Proteomes" id="UP000001542">
    <property type="component" value="Unassembled WGS sequence"/>
</dbReference>
<dbReference type="EMBL" id="DS113208">
    <property type="protein sequence ID" value="EAY19368.1"/>
    <property type="molecule type" value="Genomic_DNA"/>
</dbReference>
<evidence type="ECO:0000256" key="3">
    <source>
        <dbReference type="PROSITE-ProRule" id="PRU00221"/>
    </source>
</evidence>
<sequence>MEPPPPITVLRAHQQSVTSVCFHKGKLISTSTGNELFVWNLETRRVENILSKFKEGDDGLLRACANDNIICANSRLGRLLIYDINTMKQITEVATDQSHGFAGCRLHDTDIYFADAFNAKICIYDMNSSNWFPISTLKDHGMIMDISYYDNYIGVCLEDSNVIVIDNRNSIEPVWTATLGRTDPSVSICMLGEERCLVGGSEKSVYDVTPSSHESFYEMPHAGIDDIAVRSDGRIWALSGWDGRVRLFDAKKKTPLAVLKHHRGGIHTVAFAENDIFASAGDDRGIAVWDLYKRKNQK</sequence>
<evidence type="ECO:0000256" key="2">
    <source>
        <dbReference type="ARBA" id="ARBA00022737"/>
    </source>
</evidence>
<dbReference type="SUPFAM" id="SSF50998">
    <property type="entry name" value="Quinoprotein alcohol dehydrogenase-like"/>
    <property type="match status" value="1"/>
</dbReference>
<gene>
    <name evidence="4" type="ORF">TVAG_100840</name>
</gene>
<dbReference type="AlphaFoldDB" id="A2DJG8"/>
<dbReference type="PROSITE" id="PS50082">
    <property type="entry name" value="WD_REPEATS_2"/>
    <property type="match status" value="2"/>
</dbReference>
<dbReference type="VEuPathDB" id="TrichDB:TVAG_100840"/>
<dbReference type="InterPro" id="IPR015943">
    <property type="entry name" value="WD40/YVTN_repeat-like_dom_sf"/>
</dbReference>
<dbReference type="eggNOG" id="KOG0322">
    <property type="taxonomic scope" value="Eukaryota"/>
</dbReference>
<evidence type="ECO:0000256" key="1">
    <source>
        <dbReference type="ARBA" id="ARBA00022574"/>
    </source>
</evidence>
<dbReference type="RefSeq" id="XP_001580354.1">
    <property type="nucleotide sequence ID" value="XM_001580304.1"/>
</dbReference>
<protein>
    <submittedName>
        <fullName evidence="4">Uncharacterized protein</fullName>
    </submittedName>
</protein>
<name>A2DJG8_TRIV3</name>
<dbReference type="OrthoDB" id="7668193at2759"/>
<feature type="repeat" description="WD" evidence="3">
    <location>
        <begin position="10"/>
        <end position="49"/>
    </location>
</feature>
<evidence type="ECO:0000313" key="4">
    <source>
        <dbReference type="EMBL" id="EAY19368.1"/>
    </source>
</evidence>
<dbReference type="VEuPathDB" id="TrichDB:TVAGG3_1036510"/>
<dbReference type="KEGG" id="tva:5464891"/>
<keyword evidence="1 3" id="KW-0853">WD repeat</keyword>
<dbReference type="Pfam" id="PF00400">
    <property type="entry name" value="WD40"/>
    <property type="match status" value="2"/>
</dbReference>
<keyword evidence="5" id="KW-1185">Reference proteome</keyword>
<feature type="repeat" description="WD" evidence="3">
    <location>
        <begin position="259"/>
        <end position="298"/>
    </location>
</feature>
<dbReference type="Gene3D" id="2.130.10.10">
    <property type="entry name" value="YVTN repeat-like/Quinoprotein amine dehydrogenase"/>
    <property type="match status" value="2"/>
</dbReference>